<dbReference type="Pfam" id="PF03734">
    <property type="entry name" value="YkuD"/>
    <property type="match status" value="1"/>
</dbReference>
<feature type="active site" description="Proton donor/acceptor" evidence="7">
    <location>
        <position position="346"/>
    </location>
</feature>
<dbReference type="CDD" id="cd13432">
    <property type="entry name" value="LDT_IgD_like_2"/>
    <property type="match status" value="1"/>
</dbReference>
<dbReference type="SUPFAM" id="SSF141523">
    <property type="entry name" value="L,D-transpeptidase catalytic domain-like"/>
    <property type="match status" value="1"/>
</dbReference>
<dbReference type="GO" id="GO:0008360">
    <property type="term" value="P:regulation of cell shape"/>
    <property type="evidence" value="ECO:0007669"/>
    <property type="project" value="UniProtKB-UniRule"/>
</dbReference>
<feature type="region of interest" description="Disordered" evidence="8">
    <location>
        <begin position="49"/>
        <end position="86"/>
    </location>
</feature>
<keyword evidence="5" id="KW-0012">Acyltransferase</keyword>
<evidence type="ECO:0000256" key="8">
    <source>
        <dbReference type="SAM" id="MobiDB-lite"/>
    </source>
</evidence>
<dbReference type="PANTHER" id="PTHR30582:SF2">
    <property type="entry name" value="L,D-TRANSPEPTIDASE YCIB-RELATED"/>
    <property type="match status" value="1"/>
</dbReference>
<dbReference type="RefSeq" id="WP_129357841.1">
    <property type="nucleotide sequence ID" value="NZ_CP065738.1"/>
</dbReference>
<dbReference type="Gene3D" id="2.60.40.3710">
    <property type="match status" value="1"/>
</dbReference>
<dbReference type="UniPathway" id="UPA00219"/>
<sequence>MTPRFPFRASRDDASAGDPVGPLTRRRLVGAGALGLFGAVVLTACGQDGGEDSASGAASASATPTPTFTPKVTVTPQDGASEYNPTAPVTVVTDAGRVKAVEVTGGKAVEGTISEDGRTWTAKGPLEFAKDYRVQYTIVNDGDVEHRGSTGFATTSAANEADLSFDFEDGGTYGTGQVIQLNFSEPVTDKAAVEKAVTVTGAGDQEGKFRWYSDQMVRYRPKDKWAPNSQVNVSIKLLGTDIGNGMIMNQNYERSFKTGPKNYAYVDNNTKTIKIYESDKLTKEFPVTLGDPQWPSVTGQLVVMEKAKSYFFDSRTLGLKPGDSHWYEPFYASNACRLTSSGAFVHQAEPSGYPYVGNTNISHGCIGLLPDGAEYFFNTFRVGDVVETVNTGYGEADPDNGYGDWNIPFEHYQDASWKGNW</sequence>
<comment type="pathway">
    <text evidence="1 7">Cell wall biogenesis; peptidoglycan biosynthesis.</text>
</comment>
<dbReference type="KEGG" id="rkr:I6G21_06625"/>
<evidence type="ECO:0000256" key="2">
    <source>
        <dbReference type="ARBA" id="ARBA00022679"/>
    </source>
</evidence>
<evidence type="ECO:0000256" key="7">
    <source>
        <dbReference type="PROSITE-ProRule" id="PRU01373"/>
    </source>
</evidence>
<dbReference type="Gene3D" id="2.60.40.3780">
    <property type="match status" value="1"/>
</dbReference>
<keyword evidence="3 7" id="KW-0133">Cell shape</keyword>
<dbReference type="InterPro" id="IPR050979">
    <property type="entry name" value="LD-transpeptidase"/>
</dbReference>
<evidence type="ECO:0000256" key="4">
    <source>
        <dbReference type="ARBA" id="ARBA00022984"/>
    </source>
</evidence>
<keyword evidence="4 7" id="KW-0573">Peptidoglycan synthesis</keyword>
<dbReference type="Gene3D" id="2.40.440.10">
    <property type="entry name" value="L,D-transpeptidase catalytic domain-like"/>
    <property type="match status" value="1"/>
</dbReference>
<dbReference type="Proteomes" id="UP000594975">
    <property type="component" value="Chromosome"/>
</dbReference>
<dbReference type="PANTHER" id="PTHR30582">
    <property type="entry name" value="L,D-TRANSPEPTIDASE"/>
    <property type="match status" value="1"/>
</dbReference>
<dbReference type="InterPro" id="IPR041280">
    <property type="entry name" value="Big_10"/>
</dbReference>
<dbReference type="GO" id="GO:0071972">
    <property type="term" value="F:peptidoglycan L,D-transpeptidase activity"/>
    <property type="evidence" value="ECO:0007669"/>
    <property type="project" value="TreeGrafter"/>
</dbReference>
<name>A0A7T3CGM7_9MICC</name>
<evidence type="ECO:0000313" key="10">
    <source>
        <dbReference type="EMBL" id="QPT52989.1"/>
    </source>
</evidence>
<gene>
    <name evidence="10" type="ORF">I6G21_06625</name>
</gene>
<dbReference type="InterPro" id="IPR005490">
    <property type="entry name" value="LD_TPept_cat_dom"/>
</dbReference>
<keyword evidence="6 7" id="KW-0961">Cell wall biogenesis/degradation</keyword>
<dbReference type="GeneID" id="61263053"/>
<feature type="domain" description="L,D-TPase catalytic" evidence="9">
    <location>
        <begin position="262"/>
        <end position="389"/>
    </location>
</feature>
<evidence type="ECO:0000256" key="6">
    <source>
        <dbReference type="ARBA" id="ARBA00023316"/>
    </source>
</evidence>
<accession>A0A7T3CGM7</accession>
<dbReference type="GO" id="GO:0016746">
    <property type="term" value="F:acyltransferase activity"/>
    <property type="evidence" value="ECO:0007669"/>
    <property type="project" value="UniProtKB-KW"/>
</dbReference>
<protein>
    <submittedName>
        <fullName evidence="10">L,D-transpeptidase family protein</fullName>
    </submittedName>
</protein>
<dbReference type="Pfam" id="PF17964">
    <property type="entry name" value="Big_10"/>
    <property type="match status" value="1"/>
</dbReference>
<evidence type="ECO:0000259" key="9">
    <source>
        <dbReference type="PROSITE" id="PS52029"/>
    </source>
</evidence>
<keyword evidence="2" id="KW-0808">Transferase</keyword>
<feature type="compositionally biased region" description="Low complexity" evidence="8">
    <location>
        <begin position="53"/>
        <end position="76"/>
    </location>
</feature>
<evidence type="ECO:0000313" key="11">
    <source>
        <dbReference type="Proteomes" id="UP000594975"/>
    </source>
</evidence>
<dbReference type="GO" id="GO:0071555">
    <property type="term" value="P:cell wall organization"/>
    <property type="evidence" value="ECO:0007669"/>
    <property type="project" value="UniProtKB-UniRule"/>
</dbReference>
<evidence type="ECO:0000256" key="5">
    <source>
        <dbReference type="ARBA" id="ARBA00023315"/>
    </source>
</evidence>
<evidence type="ECO:0000256" key="3">
    <source>
        <dbReference type="ARBA" id="ARBA00022960"/>
    </source>
</evidence>
<proteinExistence type="predicted"/>
<dbReference type="GO" id="GO:0005576">
    <property type="term" value="C:extracellular region"/>
    <property type="evidence" value="ECO:0007669"/>
    <property type="project" value="TreeGrafter"/>
</dbReference>
<feature type="active site" description="Nucleophile" evidence="7">
    <location>
        <position position="365"/>
    </location>
</feature>
<organism evidence="10 11">
    <name type="scientific">Rothia kristinae</name>
    <dbReference type="NCBI Taxonomy" id="37923"/>
    <lineage>
        <taxon>Bacteria</taxon>
        <taxon>Bacillati</taxon>
        <taxon>Actinomycetota</taxon>
        <taxon>Actinomycetes</taxon>
        <taxon>Micrococcales</taxon>
        <taxon>Micrococcaceae</taxon>
        <taxon>Rothia</taxon>
    </lineage>
</organism>
<evidence type="ECO:0000256" key="1">
    <source>
        <dbReference type="ARBA" id="ARBA00004752"/>
    </source>
</evidence>
<dbReference type="AlphaFoldDB" id="A0A7T3CGM7"/>
<reference evidence="10 11" key="1">
    <citation type="submission" date="2020-12" db="EMBL/GenBank/DDBJ databases">
        <title>FDA dAtabase for Regulatory Grade micrObial Sequences (FDA-ARGOS): Supporting development and validation of Infectious Disease Dx tests.</title>
        <authorList>
            <person name="Sproer C."/>
            <person name="Gronow S."/>
            <person name="Severitt S."/>
            <person name="Schroder I."/>
            <person name="Tallon L."/>
            <person name="Sadzewicz L."/>
            <person name="Zhao X."/>
            <person name="Boylan J."/>
            <person name="Ott S."/>
            <person name="Bowen H."/>
            <person name="Vavikolanu K."/>
            <person name="Mehta A."/>
            <person name="Aluvathingal J."/>
            <person name="Nadendla S."/>
            <person name="Lowell S."/>
            <person name="Myers T."/>
            <person name="Yan Y."/>
            <person name="Sichtig H."/>
        </authorList>
    </citation>
    <scope>NUCLEOTIDE SEQUENCE [LARGE SCALE GENOMIC DNA]</scope>
    <source>
        <strain evidence="10 11">FDAARGOS_864</strain>
    </source>
</reference>
<dbReference type="InterPro" id="IPR038063">
    <property type="entry name" value="Transpep_catalytic_dom"/>
</dbReference>
<dbReference type="EMBL" id="CP065738">
    <property type="protein sequence ID" value="QPT52989.1"/>
    <property type="molecule type" value="Genomic_DNA"/>
</dbReference>
<dbReference type="PROSITE" id="PS52029">
    <property type="entry name" value="LD_TPASE"/>
    <property type="match status" value="1"/>
</dbReference>
<dbReference type="CDD" id="cd16913">
    <property type="entry name" value="YkuD_like"/>
    <property type="match status" value="1"/>
</dbReference>
<feature type="region of interest" description="Disordered" evidence="8">
    <location>
        <begin position="1"/>
        <end position="23"/>
    </location>
</feature>
<dbReference type="GO" id="GO:0018104">
    <property type="term" value="P:peptidoglycan-protein cross-linking"/>
    <property type="evidence" value="ECO:0007669"/>
    <property type="project" value="TreeGrafter"/>
</dbReference>